<dbReference type="STRING" id="134849.SAMN05443668_101856"/>
<accession>A0A1M7JPD2</accession>
<sequence>MSFTGTVARSEATEERCRCVALRVTFGLRGAAPAPRRARRLRGVFPAQSRDQWLAERLLAPVPHPARTL</sequence>
<proteinExistence type="predicted"/>
<organism evidence="1 2">
    <name type="scientific">Cryptosporangium aurantiacum</name>
    <dbReference type="NCBI Taxonomy" id="134849"/>
    <lineage>
        <taxon>Bacteria</taxon>
        <taxon>Bacillati</taxon>
        <taxon>Actinomycetota</taxon>
        <taxon>Actinomycetes</taxon>
        <taxon>Cryptosporangiales</taxon>
        <taxon>Cryptosporangiaceae</taxon>
        <taxon>Cryptosporangium</taxon>
    </lineage>
</organism>
<dbReference type="EMBL" id="FRCS01000001">
    <property type="protein sequence ID" value="SHM54407.1"/>
    <property type="molecule type" value="Genomic_DNA"/>
</dbReference>
<dbReference type="AlphaFoldDB" id="A0A1M7JPD2"/>
<evidence type="ECO:0000313" key="2">
    <source>
        <dbReference type="Proteomes" id="UP000184440"/>
    </source>
</evidence>
<protein>
    <submittedName>
        <fullName evidence="1">Uncharacterized protein</fullName>
    </submittedName>
</protein>
<gene>
    <name evidence="1" type="ORF">SAMN05443668_101856</name>
</gene>
<dbReference type="Proteomes" id="UP000184440">
    <property type="component" value="Unassembled WGS sequence"/>
</dbReference>
<evidence type="ECO:0000313" key="1">
    <source>
        <dbReference type="EMBL" id="SHM54407.1"/>
    </source>
</evidence>
<reference evidence="1 2" key="1">
    <citation type="submission" date="2016-11" db="EMBL/GenBank/DDBJ databases">
        <authorList>
            <person name="Jaros S."/>
            <person name="Januszkiewicz K."/>
            <person name="Wedrychowicz H."/>
        </authorList>
    </citation>
    <scope>NUCLEOTIDE SEQUENCE [LARGE SCALE GENOMIC DNA]</scope>
    <source>
        <strain evidence="1 2">DSM 46144</strain>
    </source>
</reference>
<keyword evidence="2" id="KW-1185">Reference proteome</keyword>
<name>A0A1M7JPD2_9ACTN</name>